<feature type="transmembrane region" description="Helical" evidence="6">
    <location>
        <begin position="289"/>
        <end position="310"/>
    </location>
</feature>
<evidence type="ECO:0000313" key="8">
    <source>
        <dbReference type="Proteomes" id="UP000016924"/>
    </source>
</evidence>
<feature type="transmembrane region" description="Helical" evidence="6">
    <location>
        <begin position="141"/>
        <end position="162"/>
    </location>
</feature>
<feature type="transmembrane region" description="Helical" evidence="6">
    <location>
        <begin position="251"/>
        <end position="269"/>
    </location>
</feature>
<dbReference type="Pfam" id="PF01554">
    <property type="entry name" value="MatE"/>
    <property type="match status" value="2"/>
</dbReference>
<feature type="transmembrane region" description="Helical" evidence="6">
    <location>
        <begin position="204"/>
        <end position="230"/>
    </location>
</feature>
<keyword evidence="4 6" id="KW-1133">Transmembrane helix</keyword>
<organism evidence="7 8">
    <name type="scientific">Coniosporium apollinis (strain CBS 100218)</name>
    <name type="common">Rock-inhabiting black yeast</name>
    <dbReference type="NCBI Taxonomy" id="1168221"/>
    <lineage>
        <taxon>Eukaryota</taxon>
        <taxon>Fungi</taxon>
        <taxon>Dikarya</taxon>
        <taxon>Ascomycota</taxon>
        <taxon>Pezizomycotina</taxon>
        <taxon>Dothideomycetes</taxon>
        <taxon>Dothideomycetes incertae sedis</taxon>
        <taxon>Coniosporium</taxon>
    </lineage>
</organism>
<keyword evidence="5 6" id="KW-0472">Membrane</keyword>
<feature type="transmembrane region" description="Helical" evidence="6">
    <location>
        <begin position="432"/>
        <end position="450"/>
    </location>
</feature>
<feature type="transmembrane region" description="Helical" evidence="6">
    <location>
        <begin position="174"/>
        <end position="198"/>
    </location>
</feature>
<dbReference type="OMA" id="AHLYVMA"/>
<dbReference type="InterPro" id="IPR045069">
    <property type="entry name" value="MATE_euk"/>
</dbReference>
<reference evidence="8" key="1">
    <citation type="submission" date="2012-06" db="EMBL/GenBank/DDBJ databases">
        <title>The genome sequence of Coniosporium apollinis CBS 100218.</title>
        <authorList>
            <consortium name="The Broad Institute Genome Sequencing Platform"/>
            <person name="Cuomo C."/>
            <person name="Gorbushina A."/>
            <person name="Noack S."/>
            <person name="Walker B."/>
            <person name="Young S.K."/>
            <person name="Zeng Q."/>
            <person name="Gargeya S."/>
            <person name="Fitzgerald M."/>
            <person name="Haas B."/>
            <person name="Abouelleil A."/>
            <person name="Alvarado L."/>
            <person name="Arachchi H.M."/>
            <person name="Berlin A.M."/>
            <person name="Chapman S.B."/>
            <person name="Goldberg J."/>
            <person name="Griggs A."/>
            <person name="Gujja S."/>
            <person name="Hansen M."/>
            <person name="Howarth C."/>
            <person name="Imamovic A."/>
            <person name="Larimer J."/>
            <person name="McCowan C."/>
            <person name="Montmayeur A."/>
            <person name="Murphy C."/>
            <person name="Neiman D."/>
            <person name="Pearson M."/>
            <person name="Priest M."/>
            <person name="Roberts A."/>
            <person name="Saif S."/>
            <person name="Shea T."/>
            <person name="Sisk P."/>
            <person name="Sykes S."/>
            <person name="Wortman J."/>
            <person name="Nusbaum C."/>
            <person name="Birren B."/>
        </authorList>
    </citation>
    <scope>NUCLEOTIDE SEQUENCE [LARGE SCALE GENOMIC DNA]</scope>
    <source>
        <strain evidence="8">CBS 100218</strain>
    </source>
</reference>
<dbReference type="STRING" id="1168221.R7YXA6"/>
<feature type="transmembrane region" description="Helical" evidence="6">
    <location>
        <begin position="371"/>
        <end position="392"/>
    </location>
</feature>
<dbReference type="eggNOG" id="KOG1347">
    <property type="taxonomic scope" value="Eukaryota"/>
</dbReference>
<comment type="subcellular location">
    <subcellularLocation>
        <location evidence="1">Membrane</location>
        <topology evidence="1">Multi-pass membrane protein</topology>
    </subcellularLocation>
</comment>
<evidence type="ECO:0000313" key="7">
    <source>
        <dbReference type="EMBL" id="EON66527.1"/>
    </source>
</evidence>
<feature type="transmembrane region" description="Helical" evidence="6">
    <location>
        <begin position="84"/>
        <end position="102"/>
    </location>
</feature>
<dbReference type="AlphaFoldDB" id="R7YXA6"/>
<dbReference type="InterPro" id="IPR002528">
    <property type="entry name" value="MATE_fam"/>
</dbReference>
<dbReference type="CDD" id="cd13132">
    <property type="entry name" value="MATE_eukaryotic"/>
    <property type="match status" value="1"/>
</dbReference>
<accession>R7YXA6</accession>
<dbReference type="Proteomes" id="UP000016924">
    <property type="component" value="Unassembled WGS sequence"/>
</dbReference>
<proteinExistence type="inferred from homology"/>
<evidence type="ECO:0000256" key="6">
    <source>
        <dbReference type="SAM" id="Phobius"/>
    </source>
</evidence>
<dbReference type="GO" id="GO:0015297">
    <property type="term" value="F:antiporter activity"/>
    <property type="evidence" value="ECO:0007669"/>
    <property type="project" value="InterPro"/>
</dbReference>
<dbReference type="RefSeq" id="XP_007781844.1">
    <property type="nucleotide sequence ID" value="XM_007783654.1"/>
</dbReference>
<name>R7YXA6_CONA1</name>
<evidence type="ECO:0000256" key="2">
    <source>
        <dbReference type="ARBA" id="ARBA00010199"/>
    </source>
</evidence>
<evidence type="ECO:0000256" key="1">
    <source>
        <dbReference type="ARBA" id="ARBA00004141"/>
    </source>
</evidence>
<evidence type="ECO:0000256" key="3">
    <source>
        <dbReference type="ARBA" id="ARBA00022692"/>
    </source>
</evidence>
<sequence>MASAAAAMTETTPLLSSFDPSALEQADSKNALNSDVGLVLETNWKTESQLLLGYSAPLICTYLLQYFYNLVIILVVSHLGTDELAAVSLGITTMNITGFAVFEGMATSLDTLCAQAYGSGNLKLVGLHMQRMILFLMLKDLAVLAGSFLRISLIGVPGYATFEAGKRFVQAQGNFTASLVVLLLCAPLNLFLNALFVFRLQWGVSGAALAAALTNCFRPVLLLLYIRFAAPWTLQCWPGSTSAAFRNWSSMVKLSFAGAVMTMCEWFAFEILNLSTAYISTAHLAAQSLLSTACVLVWHMPFSASVAVSTRIGHLVGSGALDAARKATSTYAVIFALIGLVDAALLVFALREIFLPFFIEDDRVRALVESALPYLAVFQFVDATACCCHGIMRGLGRQAIGGWVIFSVNYAYAVPLALYLELGPPKLELNGMWIALWSGSALLTVVEGLVTKWMSWQRAVEDARKREEPVVS</sequence>
<feature type="transmembrane region" description="Helical" evidence="6">
    <location>
        <begin position="331"/>
        <end position="351"/>
    </location>
</feature>
<evidence type="ECO:0000256" key="5">
    <source>
        <dbReference type="ARBA" id="ARBA00023136"/>
    </source>
</evidence>
<feature type="transmembrane region" description="Helical" evidence="6">
    <location>
        <begin position="54"/>
        <end position="77"/>
    </location>
</feature>
<protein>
    <recommendedName>
        <fullName evidence="9">MATE family multidrug resistance protein</fullName>
    </recommendedName>
</protein>
<dbReference type="EMBL" id="JH767581">
    <property type="protein sequence ID" value="EON66527.1"/>
    <property type="molecule type" value="Genomic_DNA"/>
</dbReference>
<dbReference type="GO" id="GO:0042910">
    <property type="term" value="F:xenobiotic transmembrane transporter activity"/>
    <property type="evidence" value="ECO:0007669"/>
    <property type="project" value="InterPro"/>
</dbReference>
<dbReference type="OrthoDB" id="2126698at2759"/>
<keyword evidence="8" id="KW-1185">Reference proteome</keyword>
<feature type="transmembrane region" description="Helical" evidence="6">
    <location>
        <begin position="399"/>
        <end position="420"/>
    </location>
</feature>
<keyword evidence="3 6" id="KW-0812">Transmembrane</keyword>
<comment type="similarity">
    <text evidence="2">Belongs to the multi antimicrobial extrusion (MATE) (TC 2.A.66.1) family.</text>
</comment>
<dbReference type="GO" id="GO:0016020">
    <property type="term" value="C:membrane"/>
    <property type="evidence" value="ECO:0007669"/>
    <property type="project" value="UniProtKB-SubCell"/>
</dbReference>
<gene>
    <name evidence="7" type="ORF">W97_05772</name>
</gene>
<dbReference type="GeneID" id="19903083"/>
<dbReference type="PANTHER" id="PTHR11206">
    <property type="entry name" value="MULTIDRUG RESISTANCE PROTEIN"/>
    <property type="match status" value="1"/>
</dbReference>
<evidence type="ECO:0000256" key="4">
    <source>
        <dbReference type="ARBA" id="ARBA00022989"/>
    </source>
</evidence>
<evidence type="ECO:0008006" key="9">
    <source>
        <dbReference type="Google" id="ProtNLM"/>
    </source>
</evidence>
<dbReference type="HOGENOM" id="CLU_012893_1_2_1"/>
<dbReference type="GO" id="GO:1990961">
    <property type="term" value="P:xenobiotic detoxification by transmembrane export across the plasma membrane"/>
    <property type="evidence" value="ECO:0007669"/>
    <property type="project" value="InterPro"/>
</dbReference>